<keyword evidence="3" id="KW-1185">Reference proteome</keyword>
<organism evidence="2 3">
    <name type="scientific">Pleurodeles waltl</name>
    <name type="common">Iberian ribbed newt</name>
    <dbReference type="NCBI Taxonomy" id="8319"/>
    <lineage>
        <taxon>Eukaryota</taxon>
        <taxon>Metazoa</taxon>
        <taxon>Chordata</taxon>
        <taxon>Craniata</taxon>
        <taxon>Vertebrata</taxon>
        <taxon>Euteleostomi</taxon>
        <taxon>Amphibia</taxon>
        <taxon>Batrachia</taxon>
        <taxon>Caudata</taxon>
        <taxon>Salamandroidea</taxon>
        <taxon>Salamandridae</taxon>
        <taxon>Pleurodelinae</taxon>
        <taxon>Pleurodeles</taxon>
    </lineage>
</organism>
<proteinExistence type="predicted"/>
<dbReference type="Proteomes" id="UP001066276">
    <property type="component" value="Chromosome 5"/>
</dbReference>
<evidence type="ECO:0000313" key="2">
    <source>
        <dbReference type="EMBL" id="KAJ1149689.1"/>
    </source>
</evidence>
<dbReference type="AlphaFoldDB" id="A0AAV7REP1"/>
<feature type="region of interest" description="Disordered" evidence="1">
    <location>
        <begin position="102"/>
        <end position="133"/>
    </location>
</feature>
<comment type="caution">
    <text evidence="2">The sequence shown here is derived from an EMBL/GenBank/DDBJ whole genome shotgun (WGS) entry which is preliminary data.</text>
</comment>
<feature type="region of interest" description="Disordered" evidence="1">
    <location>
        <begin position="1"/>
        <end position="34"/>
    </location>
</feature>
<accession>A0AAV7REP1</accession>
<feature type="compositionally biased region" description="Basic and acidic residues" evidence="1">
    <location>
        <begin position="103"/>
        <end position="112"/>
    </location>
</feature>
<feature type="compositionally biased region" description="Basic residues" evidence="1">
    <location>
        <begin position="115"/>
        <end position="126"/>
    </location>
</feature>
<sequence length="176" mass="18606">MRVDAPLDGSPQSPQWSFESGRDSSPHWSHGQRSWPQVAIPNREGLSATSCPHCCTGSPHSFPRILVFSFPHGGSKGPTGTSESLRRGRGTKFADVGLRLFSPRHDPLEEPPLRSGHHLGLRRSRGTHANSSTAAGPIQLVSTPLGPGGYPMLGQCFVGQSARICLGPVPGPGASC</sequence>
<gene>
    <name evidence="2" type="ORF">NDU88_002494</name>
</gene>
<dbReference type="EMBL" id="JANPWB010000009">
    <property type="protein sequence ID" value="KAJ1149689.1"/>
    <property type="molecule type" value="Genomic_DNA"/>
</dbReference>
<evidence type="ECO:0000313" key="3">
    <source>
        <dbReference type="Proteomes" id="UP001066276"/>
    </source>
</evidence>
<evidence type="ECO:0000256" key="1">
    <source>
        <dbReference type="SAM" id="MobiDB-lite"/>
    </source>
</evidence>
<reference evidence="2" key="1">
    <citation type="journal article" date="2022" name="bioRxiv">
        <title>Sequencing and chromosome-scale assembly of the giantPleurodeles waltlgenome.</title>
        <authorList>
            <person name="Brown T."/>
            <person name="Elewa A."/>
            <person name="Iarovenko S."/>
            <person name="Subramanian E."/>
            <person name="Araus A.J."/>
            <person name="Petzold A."/>
            <person name="Susuki M."/>
            <person name="Suzuki K.-i.T."/>
            <person name="Hayashi T."/>
            <person name="Toyoda A."/>
            <person name="Oliveira C."/>
            <person name="Osipova E."/>
            <person name="Leigh N.D."/>
            <person name="Simon A."/>
            <person name="Yun M.H."/>
        </authorList>
    </citation>
    <scope>NUCLEOTIDE SEQUENCE</scope>
    <source>
        <strain evidence="2">20211129_DDA</strain>
        <tissue evidence="2">Liver</tissue>
    </source>
</reference>
<name>A0AAV7REP1_PLEWA</name>
<protein>
    <submittedName>
        <fullName evidence="2">Uncharacterized protein</fullName>
    </submittedName>
</protein>